<feature type="domain" description="HTH myb-type" evidence="7">
    <location>
        <begin position="69"/>
        <end position="116"/>
    </location>
</feature>
<name>A0A0G4G2R3_VITBC</name>
<dbReference type="GO" id="GO:0000978">
    <property type="term" value="F:RNA polymerase II cis-regulatory region sequence-specific DNA binding"/>
    <property type="evidence" value="ECO:0007669"/>
    <property type="project" value="TreeGrafter"/>
</dbReference>
<dbReference type="GO" id="GO:0042795">
    <property type="term" value="P:snRNA transcription by RNA polymerase II"/>
    <property type="evidence" value="ECO:0007669"/>
    <property type="project" value="TreeGrafter"/>
</dbReference>
<dbReference type="PANTHER" id="PTHR46621">
    <property type="entry name" value="SNRNA-ACTIVATING PROTEIN COMPLEX SUBUNIT 4"/>
    <property type="match status" value="1"/>
</dbReference>
<evidence type="ECO:0000256" key="1">
    <source>
        <dbReference type="ARBA" id="ARBA00023015"/>
    </source>
</evidence>
<feature type="compositionally biased region" description="Low complexity" evidence="5">
    <location>
        <begin position="314"/>
        <end position="323"/>
    </location>
</feature>
<dbReference type="SUPFAM" id="SSF46689">
    <property type="entry name" value="Homeodomain-like"/>
    <property type="match status" value="2"/>
</dbReference>
<dbReference type="PROSITE" id="PS51294">
    <property type="entry name" value="HTH_MYB"/>
    <property type="match status" value="3"/>
</dbReference>
<feature type="domain" description="HTH myb-type" evidence="7">
    <location>
        <begin position="171"/>
        <end position="225"/>
    </location>
</feature>
<dbReference type="InterPro" id="IPR001005">
    <property type="entry name" value="SANT/Myb"/>
</dbReference>
<feature type="region of interest" description="Disordered" evidence="5">
    <location>
        <begin position="1"/>
        <end position="70"/>
    </location>
</feature>
<dbReference type="OrthoDB" id="2143914at2759"/>
<keyword evidence="3" id="KW-0804">Transcription</keyword>
<evidence type="ECO:0000256" key="3">
    <source>
        <dbReference type="ARBA" id="ARBA00023163"/>
    </source>
</evidence>
<evidence type="ECO:0000256" key="2">
    <source>
        <dbReference type="ARBA" id="ARBA00023125"/>
    </source>
</evidence>
<feature type="domain" description="Myb-like" evidence="6">
    <location>
        <begin position="61"/>
        <end position="112"/>
    </location>
</feature>
<feature type="domain" description="Myb-like" evidence="6">
    <location>
        <begin position="118"/>
        <end position="170"/>
    </location>
</feature>
<evidence type="ECO:0000259" key="7">
    <source>
        <dbReference type="PROSITE" id="PS51294"/>
    </source>
</evidence>
<evidence type="ECO:0000313" key="9">
    <source>
        <dbReference type="Proteomes" id="UP000041254"/>
    </source>
</evidence>
<dbReference type="CDD" id="cd00167">
    <property type="entry name" value="SANT"/>
    <property type="match status" value="3"/>
</dbReference>
<feature type="compositionally biased region" description="Basic and acidic residues" evidence="5">
    <location>
        <begin position="228"/>
        <end position="242"/>
    </location>
</feature>
<accession>A0A0G4G2R3</accession>
<feature type="domain" description="HTH myb-type" evidence="7">
    <location>
        <begin position="118"/>
        <end position="170"/>
    </location>
</feature>
<dbReference type="Gene3D" id="1.10.10.60">
    <property type="entry name" value="Homeodomain-like"/>
    <property type="match status" value="3"/>
</dbReference>
<dbReference type="OMA" id="LMVQERE"/>
<dbReference type="VEuPathDB" id="CryptoDB:Vbra_2614"/>
<dbReference type="Pfam" id="PF13921">
    <property type="entry name" value="Myb_DNA-bind_6"/>
    <property type="match status" value="1"/>
</dbReference>
<dbReference type="InterPro" id="IPR017930">
    <property type="entry name" value="Myb_dom"/>
</dbReference>
<feature type="compositionally biased region" description="Basic residues" evidence="5">
    <location>
        <begin position="389"/>
        <end position="417"/>
    </location>
</feature>
<keyword evidence="4" id="KW-0539">Nucleus</keyword>
<dbReference type="InterPro" id="IPR051575">
    <property type="entry name" value="Myb-like_DNA-bd"/>
</dbReference>
<evidence type="ECO:0000256" key="4">
    <source>
        <dbReference type="ARBA" id="ARBA00023242"/>
    </source>
</evidence>
<dbReference type="Proteomes" id="UP000041254">
    <property type="component" value="Unassembled WGS sequence"/>
</dbReference>
<proteinExistence type="predicted"/>
<protein>
    <submittedName>
        <fullName evidence="8">Uncharacterized protein</fullName>
    </submittedName>
</protein>
<feature type="domain" description="Myb-like" evidence="6">
    <location>
        <begin position="171"/>
        <end position="221"/>
    </location>
</feature>
<feature type="region of interest" description="Disordered" evidence="5">
    <location>
        <begin position="375"/>
        <end position="422"/>
    </location>
</feature>
<feature type="region of interest" description="Disordered" evidence="5">
    <location>
        <begin position="222"/>
        <end position="343"/>
    </location>
</feature>
<evidence type="ECO:0000259" key="6">
    <source>
        <dbReference type="PROSITE" id="PS50090"/>
    </source>
</evidence>
<evidence type="ECO:0000256" key="5">
    <source>
        <dbReference type="SAM" id="MobiDB-lite"/>
    </source>
</evidence>
<dbReference type="STRING" id="1169540.A0A0G4G2R3"/>
<dbReference type="Pfam" id="PF00249">
    <property type="entry name" value="Myb_DNA-binding"/>
    <property type="match status" value="1"/>
</dbReference>
<reference evidence="8 9" key="1">
    <citation type="submission" date="2014-11" db="EMBL/GenBank/DDBJ databases">
        <authorList>
            <person name="Zhu J."/>
            <person name="Qi W."/>
            <person name="Song R."/>
        </authorList>
    </citation>
    <scope>NUCLEOTIDE SEQUENCE [LARGE SCALE GENOMIC DNA]</scope>
</reference>
<feature type="compositionally biased region" description="Low complexity" evidence="5">
    <location>
        <begin position="285"/>
        <end position="294"/>
    </location>
</feature>
<gene>
    <name evidence="8" type="ORF">Vbra_2614</name>
</gene>
<keyword evidence="2" id="KW-0238">DNA-binding</keyword>
<dbReference type="GO" id="GO:0019185">
    <property type="term" value="C:snRNA-activating protein complex"/>
    <property type="evidence" value="ECO:0007669"/>
    <property type="project" value="TreeGrafter"/>
</dbReference>
<feature type="compositionally biased region" description="Low complexity" evidence="5">
    <location>
        <begin position="243"/>
        <end position="268"/>
    </location>
</feature>
<evidence type="ECO:0000313" key="8">
    <source>
        <dbReference type="EMBL" id="CEM21979.1"/>
    </source>
</evidence>
<dbReference type="GO" id="GO:0001006">
    <property type="term" value="F:RNA polymerase III type 3 promoter sequence-specific DNA binding"/>
    <property type="evidence" value="ECO:0007669"/>
    <property type="project" value="TreeGrafter"/>
</dbReference>
<dbReference type="PROSITE" id="PS50090">
    <property type="entry name" value="MYB_LIKE"/>
    <property type="match status" value="3"/>
</dbReference>
<dbReference type="SMART" id="SM00717">
    <property type="entry name" value="SANT"/>
    <property type="match status" value="3"/>
</dbReference>
<dbReference type="GO" id="GO:0042796">
    <property type="term" value="P:snRNA transcription by RNA polymerase III"/>
    <property type="evidence" value="ECO:0007669"/>
    <property type="project" value="TreeGrafter"/>
</dbReference>
<sequence>MASGSDVSCSPLRPESPGLPCAPPAVQTGSPVKVETTAAAEGVPRGGGGVGVAKGYPAPPGPPYGSNDWKPEEDQLLLKLAKETGGRCWRQIAEAFPNHSDIECMIRWKNNLSGLDGKGSWTKEEDDLLYELVLQYGPSNWAALSKELNEKLVYRRRSAKQCRERWINHMDPSINRDAWTPDEDDTLMKKQKELGNKWTEISRHIPGRTELQVKNRYRALMKFGSQRKPREPRDPNKAKHTESQPSTSSRHSSETSRQPSSRSAAPSSKDGASPSHKRPWADGYPTPAVSQPASSPAPLPPPHQYGSFPSTHWQPQQQQQQQRPPRPSDAAYADPNDPYRQYGYAAVNPSASYYSPYGQPTGGYYGSPPGGYCAHRRHDHGGSGAERHHSSHHHHHSHHHRSSHGHHRSYHGHHHQHTSLPYPYPTYNPASSAAAAHQYYYGYGQRPQQQQMDGVMGMGMGGGGDGMSLSPSAARGGSVEYWSELLEQRLAALKRDQEHHLHLKESIQKQTHQLQELVQDRRLPGHHDHHAPSSSPPASDPSSDPKRTSHPTPSADAHDQSSKRIRVHHHHHSYHNGNGSEESDMADSTVTTTTMATSGDGKDKEGGVLKMRLVQNGAGGAAAGEGLERVGQR</sequence>
<organism evidence="8 9">
    <name type="scientific">Vitrella brassicaformis (strain CCMP3155)</name>
    <dbReference type="NCBI Taxonomy" id="1169540"/>
    <lineage>
        <taxon>Eukaryota</taxon>
        <taxon>Sar</taxon>
        <taxon>Alveolata</taxon>
        <taxon>Colpodellida</taxon>
        <taxon>Vitrellaceae</taxon>
        <taxon>Vitrella</taxon>
    </lineage>
</organism>
<dbReference type="InterPro" id="IPR009057">
    <property type="entry name" value="Homeodomain-like_sf"/>
</dbReference>
<keyword evidence="1" id="KW-0805">Transcription regulation</keyword>
<feature type="region of interest" description="Disordered" evidence="5">
    <location>
        <begin position="524"/>
        <end position="607"/>
    </location>
</feature>
<feature type="compositionally biased region" description="Low complexity" evidence="5">
    <location>
        <begin position="575"/>
        <end position="599"/>
    </location>
</feature>
<dbReference type="PANTHER" id="PTHR46621:SF1">
    <property type="entry name" value="SNRNA-ACTIVATING PROTEIN COMPLEX SUBUNIT 4"/>
    <property type="match status" value="1"/>
</dbReference>
<keyword evidence="9" id="KW-1185">Reference proteome</keyword>
<dbReference type="EMBL" id="CDMY01000547">
    <property type="protein sequence ID" value="CEM21979.1"/>
    <property type="molecule type" value="Genomic_DNA"/>
</dbReference>
<dbReference type="AlphaFoldDB" id="A0A0G4G2R3"/>
<feature type="compositionally biased region" description="Basic residues" evidence="5">
    <location>
        <begin position="563"/>
        <end position="574"/>
    </location>
</feature>
<dbReference type="InParanoid" id="A0A0G4G2R3"/>